<dbReference type="PANTHER" id="PTHR22683:SF1">
    <property type="entry name" value="TYPE VII SECRETION SYSTEM PROTEIN ESSC"/>
    <property type="match status" value="1"/>
</dbReference>
<dbReference type="SMART" id="SM00240">
    <property type="entry name" value="FHA"/>
    <property type="match status" value="1"/>
</dbReference>
<dbReference type="GO" id="GO:0005524">
    <property type="term" value="F:ATP binding"/>
    <property type="evidence" value="ECO:0007669"/>
    <property type="project" value="UniProtKB-UniRule"/>
</dbReference>
<feature type="binding site" evidence="5">
    <location>
        <begin position="749"/>
        <end position="756"/>
    </location>
    <ligand>
        <name>ATP</name>
        <dbReference type="ChEBI" id="CHEBI:30616"/>
    </ligand>
</feature>
<dbReference type="InterPro" id="IPR008984">
    <property type="entry name" value="SMAD_FHA_dom_sf"/>
</dbReference>
<dbReference type="InterPro" id="IPR050206">
    <property type="entry name" value="FtsK/SpoIIIE/SftA"/>
</dbReference>
<dbReference type="InterPro" id="IPR023839">
    <property type="entry name" value="Firmicutes_EssC_C"/>
</dbReference>
<keyword evidence="2" id="KW-0677">Repeat</keyword>
<evidence type="ECO:0000256" key="5">
    <source>
        <dbReference type="PROSITE-ProRule" id="PRU00289"/>
    </source>
</evidence>
<organism evidence="8 9">
    <name type="scientific">Candidatus Coprovicinus avistercoris</name>
    <dbReference type="NCBI Taxonomy" id="2840754"/>
    <lineage>
        <taxon>Bacteria</taxon>
        <taxon>Bacillati</taxon>
        <taxon>Actinomycetota</taxon>
        <taxon>Coriobacteriia</taxon>
        <taxon>Coriobacteriales</taxon>
        <taxon>Coriobacteriaceae</taxon>
        <taxon>Coriobacteriaceae incertae sedis</taxon>
        <taxon>Candidatus Coprovicinus</taxon>
    </lineage>
</organism>
<evidence type="ECO:0000256" key="2">
    <source>
        <dbReference type="ARBA" id="ARBA00022737"/>
    </source>
</evidence>
<dbReference type="InterPro" id="IPR027417">
    <property type="entry name" value="P-loop_NTPase"/>
</dbReference>
<evidence type="ECO:0000256" key="1">
    <source>
        <dbReference type="ARBA" id="ARBA00022553"/>
    </source>
</evidence>
<feature type="domain" description="FtsK" evidence="7">
    <location>
        <begin position="1075"/>
        <end position="1261"/>
    </location>
</feature>
<dbReference type="Proteomes" id="UP000824078">
    <property type="component" value="Unassembled WGS sequence"/>
</dbReference>
<gene>
    <name evidence="8" type="primary">essC</name>
    <name evidence="8" type="ORF">IAD17_02020</name>
</gene>
<dbReference type="SUPFAM" id="SSF49879">
    <property type="entry name" value="SMAD/FHA domain"/>
    <property type="match status" value="1"/>
</dbReference>
<dbReference type="Pfam" id="PF00498">
    <property type="entry name" value="FHA"/>
    <property type="match status" value="1"/>
</dbReference>
<feature type="domain" description="FtsK" evidence="7">
    <location>
        <begin position="729"/>
        <end position="933"/>
    </location>
</feature>
<dbReference type="GO" id="GO:0003677">
    <property type="term" value="F:DNA binding"/>
    <property type="evidence" value="ECO:0007669"/>
    <property type="project" value="InterPro"/>
</dbReference>
<feature type="binding site" evidence="5">
    <location>
        <begin position="1093"/>
        <end position="1100"/>
    </location>
    <ligand>
        <name>ATP</name>
        <dbReference type="ChEBI" id="CHEBI:30616"/>
    </ligand>
</feature>
<feature type="domain" description="FHA" evidence="6">
    <location>
        <begin position="123"/>
        <end position="172"/>
    </location>
</feature>
<accession>A0A9D1HYN3</accession>
<dbReference type="InterPro" id="IPR000253">
    <property type="entry name" value="FHA_dom"/>
</dbReference>
<protein>
    <submittedName>
        <fullName evidence="8">Type VII secretion protein EssC</fullName>
    </submittedName>
</protein>
<evidence type="ECO:0000259" key="7">
    <source>
        <dbReference type="PROSITE" id="PS50901"/>
    </source>
</evidence>
<evidence type="ECO:0000256" key="4">
    <source>
        <dbReference type="ARBA" id="ARBA00022840"/>
    </source>
</evidence>
<dbReference type="InterPro" id="IPR002543">
    <property type="entry name" value="FtsK_dom"/>
</dbReference>
<dbReference type="PROSITE" id="PS50006">
    <property type="entry name" value="FHA_DOMAIN"/>
    <property type="match status" value="1"/>
</dbReference>
<dbReference type="CDD" id="cd00060">
    <property type="entry name" value="FHA"/>
    <property type="match status" value="1"/>
</dbReference>
<name>A0A9D1HYN3_9ACTN</name>
<reference evidence="8" key="2">
    <citation type="journal article" date="2021" name="PeerJ">
        <title>Extensive microbial diversity within the chicken gut microbiome revealed by metagenomics and culture.</title>
        <authorList>
            <person name="Gilroy R."/>
            <person name="Ravi A."/>
            <person name="Getino M."/>
            <person name="Pursley I."/>
            <person name="Horton D.L."/>
            <person name="Alikhan N.F."/>
            <person name="Baker D."/>
            <person name="Gharbi K."/>
            <person name="Hall N."/>
            <person name="Watson M."/>
            <person name="Adriaenssens E.M."/>
            <person name="Foster-Nyarko E."/>
            <person name="Jarju S."/>
            <person name="Secka A."/>
            <person name="Antonio M."/>
            <person name="Oren A."/>
            <person name="Chaudhuri R.R."/>
            <person name="La Ragione R."/>
            <person name="Hildebrand F."/>
            <person name="Pallen M.J."/>
        </authorList>
    </citation>
    <scope>NUCLEOTIDE SEQUENCE</scope>
    <source>
        <strain evidence="8">ChiHjej12B11-29160</strain>
    </source>
</reference>
<evidence type="ECO:0000256" key="3">
    <source>
        <dbReference type="ARBA" id="ARBA00022741"/>
    </source>
</evidence>
<dbReference type="NCBIfam" id="TIGR03928">
    <property type="entry name" value="T7_EssCb_Firm"/>
    <property type="match status" value="1"/>
</dbReference>
<dbReference type="Pfam" id="PF01580">
    <property type="entry name" value="FtsK_SpoIIIE"/>
    <property type="match status" value="2"/>
</dbReference>
<proteinExistence type="predicted"/>
<evidence type="ECO:0000259" key="6">
    <source>
        <dbReference type="PROSITE" id="PS50006"/>
    </source>
</evidence>
<dbReference type="PROSITE" id="PS50901">
    <property type="entry name" value="FTSK"/>
    <property type="match status" value="2"/>
</dbReference>
<dbReference type="SUPFAM" id="SSF52540">
    <property type="entry name" value="P-loop containing nucleoside triphosphate hydrolases"/>
    <property type="match status" value="1"/>
</dbReference>
<reference evidence="8" key="1">
    <citation type="submission" date="2020-10" db="EMBL/GenBank/DDBJ databases">
        <authorList>
            <person name="Gilroy R."/>
        </authorList>
    </citation>
    <scope>NUCLEOTIDE SEQUENCE</scope>
    <source>
        <strain evidence="8">ChiHjej12B11-29160</strain>
    </source>
</reference>
<keyword evidence="1" id="KW-0597">Phosphoprotein</keyword>
<dbReference type="Gene3D" id="2.60.200.20">
    <property type="match status" value="1"/>
</dbReference>
<keyword evidence="3 5" id="KW-0547">Nucleotide-binding</keyword>
<sequence length="1566" mass="171974">MPEARTIALVMTLVHEGAAHTVAFDGASRSMMWLCPGRVETQRRALASVEATDDDVVLKPTIGQSLFLETGEEVSLASLEECPEAFFVIHSNRDDSDTTLYVRRSYAGARRFSKLGFSCDAELTIGRNQDAQFCYASRFVSDQHAVLRLLGDTLSIEDLGSSNGTFVNGKVLLPHTIRTLRAGDVVQVLDLTFMAGHRFICVNAPEGLSVREVPGMGSIDHEAFRMACPPASETRGELEPFYPAPRLMHSIHKRAFEVDGPPAAKKPDEQPAIMQMGPSLLMGFASIFMVTSAISRLMGGADLLTTMPTLAMSISMICGTAIWPVVSRRYQKRIDTRNELRRESAYTDYLNGVESRFANECDVQAQILRDNRTPVDELISEALTLAPTLMNRTATHDDFMDLRVGVGATELEADVRWPQHRFTIEDDKLMDKVDALRKNPPIVRDVPLAFNPVEHWVAGILGSRDEAWSFVRGLVIQVCALFGYQDVKIVLVADHDEEEQWAFLRSMPHVFNNSGVERAIACDIDALMEIGMGLERVLEERSQAHGSSPADFGTYYLVICAHKELCERSDTIAHLCKMRENLGISLVFLGEELKDLPRECGYVIDLTGDDGLGAIGGSEVFSCGAGEAPRAGLQTSGKARMFDRNDVSGSLVRFEPDVEIDQSTANAVGLALSRVRLDMPSQRSQIPDSLGFLEMFEAGNTNQLNIAQRWAENDASRTLQTQVGRDAAGEWSILNLHENVHGPHGLIAGTTGSGKSEFIITYILSMCVNYPPDQVAFVLIDYKGGGLAGAFDNERFVLPHLAGTITNLDGAAITRSLVSIKSELKRRQDLLNKARDITGEATVDIYKYLSYYRQGVLSEPLPHLFIIADEFAELKQQEPEFMDELISAARIGRSLGVHLILATQKPSGVVNDQIWSNSRFKVCLKVADAADSKEMIRRDDAAEIKQAGRFYLLVGFNEFFACGQSAYSGTRYTPRDVYEPRRDNAVELIDDRGNTIVGARPQIKATQTGESELNAVLSKICETAEMANKHAGRLWLNPLPEHIELKDLEKRYGYEASEEDLTCIVGEMDDPASQRQSLYSINLATAGNVLLYGGQSSGVDSLAATMLYSLCEHYGPENLALYVADLGAGTLAAFAAVPQCGGVVLSGDDERMINLIKLLEAQITERRALLAQVGGSLEAYNRDKVGAERMPHLVCVIANLAAFYELYSDFEDRLNAITRDAPRYGIHVLLTASAAMVPHMRIKANFSEMVVTSFNDPNDYVTLLGSMRGVVMPHAEKRGLVKVGKSIFEFQGASIGQSGEPDMVGIEALAEQLKAATDLRCAPIPVLPQRVTPREMGTASCTSTLVPVGFSKSDVAPISFDVSKSPYMLVLGNDIDSIGMYLRGMREMLAHAAETSSVTYYFIDLQHVLGEVEDKRVIQTEAGAIAMLEGIEKLARPCDILVLTSVAQIMTSLPPEASKPLQDYIAQERGIASTRIVACSELWRVRSLYDPWYKVLSAYGNGIWVGSGFADQTIFKFSRALPEYRQPAARSDGYLAMRGAVTSVRLVEATDEPTEESLAADTHLDS</sequence>
<comment type="caution">
    <text evidence="8">The sequence shown here is derived from an EMBL/GenBank/DDBJ whole genome shotgun (WGS) entry which is preliminary data.</text>
</comment>
<dbReference type="CDD" id="cd01127">
    <property type="entry name" value="TrwB_TraG_TraD_VirD4"/>
    <property type="match status" value="1"/>
</dbReference>
<keyword evidence="4 5" id="KW-0067">ATP-binding</keyword>
<evidence type="ECO:0000313" key="9">
    <source>
        <dbReference type="Proteomes" id="UP000824078"/>
    </source>
</evidence>
<dbReference type="PANTHER" id="PTHR22683">
    <property type="entry name" value="SPORULATION PROTEIN RELATED"/>
    <property type="match status" value="1"/>
</dbReference>
<dbReference type="Gene3D" id="3.40.50.300">
    <property type="entry name" value="P-loop containing nucleotide triphosphate hydrolases"/>
    <property type="match status" value="2"/>
</dbReference>
<dbReference type="EMBL" id="DVMQ01000006">
    <property type="protein sequence ID" value="HIU23685.1"/>
    <property type="molecule type" value="Genomic_DNA"/>
</dbReference>
<evidence type="ECO:0000313" key="8">
    <source>
        <dbReference type="EMBL" id="HIU23685.1"/>
    </source>
</evidence>